<organism evidence="2 3">
    <name type="scientific">Solidesulfovibrio fructosivorans JJ]</name>
    <dbReference type="NCBI Taxonomy" id="596151"/>
    <lineage>
        <taxon>Bacteria</taxon>
        <taxon>Pseudomonadati</taxon>
        <taxon>Thermodesulfobacteriota</taxon>
        <taxon>Desulfovibrionia</taxon>
        <taxon>Desulfovibrionales</taxon>
        <taxon>Desulfovibrionaceae</taxon>
        <taxon>Solidesulfovibrio</taxon>
    </lineage>
</organism>
<evidence type="ECO:0000256" key="1">
    <source>
        <dbReference type="SAM" id="Phobius"/>
    </source>
</evidence>
<feature type="transmembrane region" description="Helical" evidence="1">
    <location>
        <begin position="96"/>
        <end position="120"/>
    </location>
</feature>
<keyword evidence="1" id="KW-1133">Transmembrane helix</keyword>
<feature type="transmembrane region" description="Helical" evidence="1">
    <location>
        <begin position="6"/>
        <end position="29"/>
    </location>
</feature>
<keyword evidence="3" id="KW-1185">Reference proteome</keyword>
<name>E1JT99_SOLFR</name>
<keyword evidence="1" id="KW-0472">Membrane</keyword>
<proteinExistence type="predicted"/>
<gene>
    <name evidence="2" type="ORF">DesfrDRAFT_0848</name>
</gene>
<dbReference type="AlphaFoldDB" id="E1JT99"/>
<protein>
    <submittedName>
        <fullName evidence="2">Uncharacterized protein</fullName>
    </submittedName>
</protein>
<keyword evidence="1" id="KW-0812">Transmembrane</keyword>
<reference evidence="2 3" key="1">
    <citation type="submission" date="2010-08" db="EMBL/GenBank/DDBJ databases">
        <title>The draft genome of Desulfovibrio fructosovorans JJ.</title>
        <authorList>
            <consortium name="US DOE Joint Genome Institute (JGI-PGF)"/>
            <person name="Lucas S."/>
            <person name="Copeland A."/>
            <person name="Lapidus A."/>
            <person name="Cheng J.-F."/>
            <person name="Bruce D."/>
            <person name="Goodwin L."/>
            <person name="Pitluck S."/>
            <person name="Land M.L."/>
            <person name="Hauser L."/>
            <person name="Chang Y.-J."/>
            <person name="Jeffries C."/>
            <person name="Wall J.D."/>
            <person name="Stahl D.A."/>
            <person name="Arkin A.P."/>
            <person name="Dehal P."/>
            <person name="Stolyar S.M."/>
            <person name="Hazen T.C."/>
            <person name="Woyke T.J."/>
        </authorList>
    </citation>
    <scope>NUCLEOTIDE SEQUENCE [LARGE SCALE GENOMIC DNA]</scope>
    <source>
        <strain evidence="2 3">JJ</strain>
    </source>
</reference>
<feature type="transmembrane region" description="Helical" evidence="1">
    <location>
        <begin position="62"/>
        <end position="84"/>
    </location>
</feature>
<dbReference type="Proteomes" id="UP000006250">
    <property type="component" value="Unassembled WGS sequence"/>
</dbReference>
<dbReference type="RefSeq" id="WP_005991420.1">
    <property type="nucleotide sequence ID" value="NZ_AECZ01000004.1"/>
</dbReference>
<evidence type="ECO:0000313" key="2">
    <source>
        <dbReference type="EMBL" id="EFL52359.1"/>
    </source>
</evidence>
<dbReference type="EMBL" id="AECZ01000004">
    <property type="protein sequence ID" value="EFL52359.1"/>
    <property type="molecule type" value="Genomic_DNA"/>
</dbReference>
<sequence length="194" mass="22874">MNNNILYVLCLMAFHFIIIVALFLYSIYLNESDDEMKKMIVRAKLVNTLEDKRMFFVLEKSTFAFCFIFIFPIFSLFFFCMLLSHDYKFLKELLGWFAFLCMTVGSLISFSDYFLSMIVIDGRCVYIRCLKTLFRPVVVQFDGAQRYESVNTGPYSWYSTRYMVSVRSNSKSFVFMNVKNKKQLRDVLESFGAA</sequence>
<accession>E1JT99</accession>
<evidence type="ECO:0000313" key="3">
    <source>
        <dbReference type="Proteomes" id="UP000006250"/>
    </source>
</evidence>
<comment type="caution">
    <text evidence="2">The sequence shown here is derived from an EMBL/GenBank/DDBJ whole genome shotgun (WGS) entry which is preliminary data.</text>
</comment>